<dbReference type="EMBL" id="QGBI01000027">
    <property type="protein sequence ID" value="MBX3892637.1"/>
    <property type="molecule type" value="Genomic_DNA"/>
</dbReference>
<evidence type="ECO:0000259" key="1">
    <source>
        <dbReference type="Pfam" id="PF13681"/>
    </source>
</evidence>
<evidence type="ECO:0000313" key="3">
    <source>
        <dbReference type="Proteomes" id="UP001199322"/>
    </source>
</evidence>
<proteinExistence type="predicted"/>
<evidence type="ECO:0000313" key="2">
    <source>
        <dbReference type="EMBL" id="MBX3892637.1"/>
    </source>
</evidence>
<dbReference type="Proteomes" id="UP001199322">
    <property type="component" value="Unassembled WGS sequence"/>
</dbReference>
<name>A0A2P4RII3_RALPI</name>
<organism evidence="2 3">
    <name type="scientific">Ralstonia pickettii</name>
    <name type="common">Burkholderia pickettii</name>
    <dbReference type="NCBI Taxonomy" id="329"/>
    <lineage>
        <taxon>Bacteria</taxon>
        <taxon>Pseudomonadati</taxon>
        <taxon>Pseudomonadota</taxon>
        <taxon>Betaproteobacteria</taxon>
        <taxon>Burkholderiales</taxon>
        <taxon>Burkholderiaceae</taxon>
        <taxon>Ralstonia</taxon>
    </lineage>
</organism>
<dbReference type="InterPro" id="IPR025205">
    <property type="entry name" value="PilX/PilW_C"/>
</dbReference>
<feature type="domain" description="PilX/PilW C-terminal" evidence="1">
    <location>
        <begin position="142"/>
        <end position="199"/>
    </location>
</feature>
<sequence>MLSVSAKARGFSMMVVMPAVVLLGLLTTATFHLVLDQRHRTSLTADRALAKYGAEMALNAAECELSVATETPTNLECMAALPRERIAALEPGSRRGFLMGACGSDVSLGLCQPQPDQSLWMLARLLDATTLAVEIDARLPGTLRTAGRTARYVIEPIPDRWHGQTRHSDDTPPLWLYRITAAGFGADPAVSVVLQTVFRPRVPRHTSTPQTTTEAALPTIRPSGTVTQRVYTTSDQHDATAPHSQTFMLGRLNWRELIEEGLR</sequence>
<accession>A0A2P4RII3</accession>
<dbReference type="Pfam" id="PF13681">
    <property type="entry name" value="PilX"/>
    <property type="match status" value="1"/>
</dbReference>
<reference evidence="2" key="1">
    <citation type="submission" date="2018-06" db="EMBL/GenBank/DDBJ databases">
        <authorList>
            <person name="O'Rourke A."/>
        </authorList>
    </citation>
    <scope>NUCLEOTIDE SEQUENCE</scope>
    <source>
        <strain evidence="2">132550021-3</strain>
    </source>
</reference>
<protein>
    <submittedName>
        <fullName evidence="2">Pilus assembly protein PilZ</fullName>
    </submittedName>
</protein>
<dbReference type="AlphaFoldDB" id="A0A2P4RII3"/>
<gene>
    <name evidence="2" type="ORF">DEE74_22465</name>
</gene>
<comment type="caution">
    <text evidence="2">The sequence shown here is derived from an EMBL/GenBank/DDBJ whole genome shotgun (WGS) entry which is preliminary data.</text>
</comment>